<feature type="coiled-coil region" evidence="5">
    <location>
        <begin position="510"/>
        <end position="583"/>
    </location>
</feature>
<evidence type="ECO:0000256" key="2">
    <source>
        <dbReference type="ARBA" id="ARBA00022754"/>
    </source>
</evidence>
<evidence type="ECO:0000313" key="8">
    <source>
        <dbReference type="Proteomes" id="UP000827986"/>
    </source>
</evidence>
<evidence type="ECO:0000256" key="1">
    <source>
        <dbReference type="ARBA" id="ARBA00022744"/>
    </source>
</evidence>
<dbReference type="PANTHER" id="PTHR23239:SF44">
    <property type="entry name" value="KERATIN, TYPE I CYTOSKELETAL 23"/>
    <property type="match status" value="1"/>
</dbReference>
<comment type="similarity">
    <text evidence="4">Belongs to the intermediate filament family.</text>
</comment>
<feature type="domain" description="IF rod" evidence="6">
    <location>
        <begin position="109"/>
        <end position="612"/>
    </location>
</feature>
<dbReference type="PROSITE" id="PS51842">
    <property type="entry name" value="IF_ROD_2"/>
    <property type="match status" value="1"/>
</dbReference>
<feature type="coiled-coil region" evidence="5">
    <location>
        <begin position="404"/>
        <end position="431"/>
    </location>
</feature>
<dbReference type="PANTHER" id="PTHR23239">
    <property type="entry name" value="INTERMEDIATE FILAMENT"/>
    <property type="match status" value="1"/>
</dbReference>
<dbReference type="InterPro" id="IPR018039">
    <property type="entry name" value="IF_conserved"/>
</dbReference>
<dbReference type="GO" id="GO:0030855">
    <property type="term" value="P:epithelial cell differentiation"/>
    <property type="evidence" value="ECO:0007669"/>
    <property type="project" value="TreeGrafter"/>
</dbReference>
<dbReference type="PRINTS" id="PR01248">
    <property type="entry name" value="TYPE1KERATIN"/>
</dbReference>
<sequence length="655" mass="72339">MGGSYRAPSIHGGSGGRGVSVSSTKYVSSGSGYGGGLGSSYGAGYGSGLGGGYGGSSGFYSGFGGDAGACFGGGAGGGFGGGAGGGFGGVYDFGGGLGGGDGGLLSGNEKITMQNLNDRLASYLDKVRALEQANSDLEIKIRDWYKNQGPTSPDRDYSPYYKIIDELRDKILAATIDNSRVILEIDNARLAADDFRLKYENELFLRQSVEADINGLRRVLDELTLSRADLEMQIENLKEELAFLKKNHEEDFCTAFSTLVNRYEKSVSIFFWPLWLASGAGVSWGAFGKSHGDSIFLSGNEKQTMQNLNDRLAAYLKKVRSLEAANAQLESCISEWHKKRSHEKKRDCNQYEQNITDMQRQIEDGRITNASILLHIDNAKIASEDLSIKYEAEQSLRQGMQISVDNLRKELDNLTIVTTDLEMEIEGIQEEQILRKKDHEKDMGAHHSSRDFKVNVQVNAVPKEDLAKILARIRKDYEAIIEKNHQGLEVWYKEQTATVSPAANISPEEIQSNESEIKNLRRTLQALEIELQAQFSKKYALEGTLAETQAHYTFQLQNIQQFISNCEEELSQLRQDMKCQINQYKILLGIKTRLEKEISTYRQLLEGNADGITKNSESSTKEHAGMTSGKIKTITQDSVNGQVVSSTINEINQQM</sequence>
<dbReference type="FunFam" id="1.20.5.1160:FF:000002">
    <property type="entry name" value="Type I keratin 10"/>
    <property type="match status" value="1"/>
</dbReference>
<dbReference type="Gene3D" id="1.20.5.500">
    <property type="entry name" value="Single helix bin"/>
    <property type="match status" value="1"/>
</dbReference>
<dbReference type="GO" id="GO:0045109">
    <property type="term" value="P:intermediate filament organization"/>
    <property type="evidence" value="ECO:0007669"/>
    <property type="project" value="TreeGrafter"/>
</dbReference>
<comment type="caution">
    <text evidence="7">The sequence shown here is derived from an EMBL/GenBank/DDBJ whole genome shotgun (WGS) entry which is preliminary data.</text>
</comment>
<keyword evidence="2 4" id="KW-0403">Intermediate filament</keyword>
<dbReference type="GO" id="GO:0005882">
    <property type="term" value="C:intermediate filament"/>
    <property type="evidence" value="ECO:0007669"/>
    <property type="project" value="UniProtKB-KW"/>
</dbReference>
<dbReference type="Proteomes" id="UP000827986">
    <property type="component" value="Unassembled WGS sequence"/>
</dbReference>
<dbReference type="SMART" id="SM01391">
    <property type="entry name" value="Filament"/>
    <property type="match status" value="2"/>
</dbReference>
<reference evidence="7" key="1">
    <citation type="submission" date="2021-09" db="EMBL/GenBank/DDBJ databases">
        <title>The genome of Mauremys mutica provides insights into the evolution of semi-aquatic lifestyle.</title>
        <authorList>
            <person name="Gong S."/>
            <person name="Gao Y."/>
        </authorList>
    </citation>
    <scope>NUCLEOTIDE SEQUENCE</scope>
    <source>
        <strain evidence="7">MM-2020</strain>
        <tissue evidence="7">Muscle</tissue>
    </source>
</reference>
<keyword evidence="1" id="KW-0416">Keratin</keyword>
<dbReference type="InterPro" id="IPR002957">
    <property type="entry name" value="Keratin_I"/>
</dbReference>
<dbReference type="InterPro" id="IPR039008">
    <property type="entry name" value="IF_rod_dom"/>
</dbReference>
<evidence type="ECO:0000256" key="4">
    <source>
        <dbReference type="RuleBase" id="RU000685"/>
    </source>
</evidence>
<name>A0A9D3X7M7_9SAUR</name>
<organism evidence="7 8">
    <name type="scientific">Mauremys mutica</name>
    <name type="common">yellowpond turtle</name>
    <dbReference type="NCBI Taxonomy" id="74926"/>
    <lineage>
        <taxon>Eukaryota</taxon>
        <taxon>Metazoa</taxon>
        <taxon>Chordata</taxon>
        <taxon>Craniata</taxon>
        <taxon>Vertebrata</taxon>
        <taxon>Euteleostomi</taxon>
        <taxon>Archelosauria</taxon>
        <taxon>Testudinata</taxon>
        <taxon>Testudines</taxon>
        <taxon>Cryptodira</taxon>
        <taxon>Durocryptodira</taxon>
        <taxon>Testudinoidea</taxon>
        <taxon>Geoemydidae</taxon>
        <taxon>Geoemydinae</taxon>
        <taxon>Mauremys</taxon>
    </lineage>
</organism>
<dbReference type="Gene3D" id="1.20.5.170">
    <property type="match status" value="1"/>
</dbReference>
<protein>
    <recommendedName>
        <fullName evidence="6">IF rod domain-containing protein</fullName>
    </recommendedName>
</protein>
<dbReference type="GO" id="GO:0005198">
    <property type="term" value="F:structural molecule activity"/>
    <property type="evidence" value="ECO:0007669"/>
    <property type="project" value="InterPro"/>
</dbReference>
<dbReference type="FunFam" id="1.20.5.170:FF:000002">
    <property type="entry name" value="Type I keratin KA11"/>
    <property type="match status" value="1"/>
</dbReference>
<dbReference type="AlphaFoldDB" id="A0A9D3X7M7"/>
<gene>
    <name evidence="7" type="ORF">KIL84_002334</name>
</gene>
<evidence type="ECO:0000259" key="6">
    <source>
        <dbReference type="PROSITE" id="PS51842"/>
    </source>
</evidence>
<evidence type="ECO:0000256" key="5">
    <source>
        <dbReference type="SAM" id="Coils"/>
    </source>
</evidence>
<proteinExistence type="inferred from homology"/>
<feature type="coiled-coil region" evidence="5">
    <location>
        <begin position="305"/>
        <end position="368"/>
    </location>
</feature>
<dbReference type="SUPFAM" id="SSF64593">
    <property type="entry name" value="Intermediate filament protein, coiled coil region"/>
    <property type="match status" value="3"/>
</dbReference>
<keyword evidence="8" id="KW-1185">Reference proteome</keyword>
<accession>A0A9D3X7M7</accession>
<dbReference type="PROSITE" id="PS00226">
    <property type="entry name" value="IF_ROD_1"/>
    <property type="match status" value="1"/>
</dbReference>
<dbReference type="Gene3D" id="1.20.5.1160">
    <property type="entry name" value="Vasodilator-stimulated phosphoprotein"/>
    <property type="match status" value="2"/>
</dbReference>
<evidence type="ECO:0000256" key="3">
    <source>
        <dbReference type="ARBA" id="ARBA00023054"/>
    </source>
</evidence>
<feature type="coiled-coil region" evidence="5">
    <location>
        <begin position="113"/>
        <end position="147"/>
    </location>
</feature>
<evidence type="ECO:0000313" key="7">
    <source>
        <dbReference type="EMBL" id="KAH1174190.1"/>
    </source>
</evidence>
<keyword evidence="3 5" id="KW-0175">Coiled coil</keyword>
<feature type="coiled-coil region" evidence="5">
    <location>
        <begin position="213"/>
        <end position="254"/>
    </location>
</feature>
<dbReference type="Pfam" id="PF00038">
    <property type="entry name" value="Filament"/>
    <property type="match status" value="2"/>
</dbReference>
<dbReference type="EMBL" id="JAHDVG010000480">
    <property type="protein sequence ID" value="KAH1174190.1"/>
    <property type="molecule type" value="Genomic_DNA"/>
</dbReference>